<dbReference type="InterPro" id="IPR000571">
    <property type="entry name" value="Znf_CCCH"/>
</dbReference>
<feature type="domain" description="C3H1-type" evidence="5">
    <location>
        <begin position="9"/>
        <end position="35"/>
    </location>
</feature>
<dbReference type="AlphaFoldDB" id="A0A023BCX6"/>
<keyword evidence="1 4" id="KW-0479">Metal-binding</keyword>
<organism evidence="6 7">
    <name type="scientific">Gregarina niphandrodes</name>
    <name type="common">Septate eugregarine</name>
    <dbReference type="NCBI Taxonomy" id="110365"/>
    <lineage>
        <taxon>Eukaryota</taxon>
        <taxon>Sar</taxon>
        <taxon>Alveolata</taxon>
        <taxon>Apicomplexa</taxon>
        <taxon>Conoidasida</taxon>
        <taxon>Gregarinasina</taxon>
        <taxon>Eugregarinorida</taxon>
        <taxon>Gregarinidae</taxon>
        <taxon>Gregarina</taxon>
    </lineage>
</organism>
<feature type="zinc finger region" description="C3H1-type" evidence="4">
    <location>
        <begin position="9"/>
        <end position="35"/>
    </location>
</feature>
<protein>
    <submittedName>
        <fullName evidence="6">Zinc finger protein</fullName>
    </submittedName>
</protein>
<gene>
    <name evidence="6" type="ORF">GNI_010410</name>
</gene>
<feature type="zinc finger region" description="C3H1-type" evidence="4">
    <location>
        <begin position="43"/>
        <end position="71"/>
    </location>
</feature>
<evidence type="ECO:0000256" key="3">
    <source>
        <dbReference type="ARBA" id="ARBA00022833"/>
    </source>
</evidence>
<dbReference type="RefSeq" id="XP_011128765.1">
    <property type="nucleotide sequence ID" value="XM_011130463.1"/>
</dbReference>
<dbReference type="eggNOG" id="ENOG502SYGD">
    <property type="taxonomic scope" value="Eukaryota"/>
</dbReference>
<dbReference type="GeneID" id="22910628"/>
<evidence type="ECO:0000313" key="6">
    <source>
        <dbReference type="EMBL" id="EZG86314.1"/>
    </source>
</evidence>
<dbReference type="InterPro" id="IPR036855">
    <property type="entry name" value="Znf_CCCH_sf"/>
</dbReference>
<dbReference type="PANTHER" id="PTHR38160">
    <property type="entry name" value="ZINC FINGER CCCH DOMAIN-CONTAINING PROTEIN 40"/>
    <property type="match status" value="1"/>
</dbReference>
<dbReference type="InterPro" id="IPR045868">
    <property type="entry name" value="Znf_C3H13/40"/>
</dbReference>
<dbReference type="VEuPathDB" id="CryptoDB:GNI_010410"/>
<reference evidence="6" key="1">
    <citation type="submission" date="2013-12" db="EMBL/GenBank/DDBJ databases">
        <authorList>
            <person name="Omoto C.K."/>
            <person name="Sibley D."/>
            <person name="Venepally P."/>
            <person name="Hadjithomas M."/>
            <person name="Karamycheva S."/>
            <person name="Brunk B."/>
            <person name="Roos D."/>
            <person name="Caler E."/>
            <person name="Lorenzi H."/>
        </authorList>
    </citation>
    <scope>NUCLEOTIDE SEQUENCE</scope>
</reference>
<accession>A0A023BCX6</accession>
<dbReference type="Proteomes" id="UP000019763">
    <property type="component" value="Unassembled WGS sequence"/>
</dbReference>
<evidence type="ECO:0000256" key="1">
    <source>
        <dbReference type="ARBA" id="ARBA00022723"/>
    </source>
</evidence>
<proteinExistence type="predicted"/>
<feature type="domain" description="C3H1-type" evidence="5">
    <location>
        <begin position="43"/>
        <end position="71"/>
    </location>
</feature>
<dbReference type="SUPFAM" id="SSF90229">
    <property type="entry name" value="CCCH zinc finger"/>
    <property type="match status" value="2"/>
</dbReference>
<evidence type="ECO:0000256" key="2">
    <source>
        <dbReference type="ARBA" id="ARBA00022771"/>
    </source>
</evidence>
<dbReference type="Gene3D" id="4.10.1000.10">
    <property type="entry name" value="Zinc finger, CCCH-type"/>
    <property type="match status" value="2"/>
</dbReference>
<evidence type="ECO:0000313" key="7">
    <source>
        <dbReference type="Proteomes" id="UP000019763"/>
    </source>
</evidence>
<dbReference type="GO" id="GO:0008270">
    <property type="term" value="F:zinc ion binding"/>
    <property type="evidence" value="ECO:0007669"/>
    <property type="project" value="UniProtKB-KW"/>
</dbReference>
<name>A0A023BCX6_GRENI</name>
<evidence type="ECO:0000256" key="4">
    <source>
        <dbReference type="PROSITE-ProRule" id="PRU00723"/>
    </source>
</evidence>
<evidence type="ECO:0000259" key="5">
    <source>
        <dbReference type="PROSITE" id="PS50103"/>
    </source>
</evidence>
<dbReference type="EMBL" id="AFNH02000079">
    <property type="protein sequence ID" value="EZG86314.1"/>
    <property type="molecule type" value="Genomic_DNA"/>
</dbReference>
<dbReference type="PROSITE" id="PS50103">
    <property type="entry name" value="ZF_C3H1"/>
    <property type="match status" value="2"/>
</dbReference>
<keyword evidence="7" id="KW-1185">Reference proteome</keyword>
<keyword evidence="3 4" id="KW-0862">Zinc</keyword>
<dbReference type="PANTHER" id="PTHR38160:SF1">
    <property type="entry name" value="ZINC FINGER CCCH DOMAIN-CONTAINING PROTEIN 40"/>
    <property type="match status" value="1"/>
</dbReference>
<dbReference type="SMART" id="SM00356">
    <property type="entry name" value="ZnF_C3H1"/>
    <property type="match status" value="2"/>
</dbReference>
<comment type="caution">
    <text evidence="6">The sequence shown here is derived from an EMBL/GenBank/DDBJ whole genome shotgun (WGS) entry which is preliminary data.</text>
</comment>
<keyword evidence="2 4" id="KW-0863">Zinc-finger</keyword>
<sequence length="151" mass="16743">MTRSGCRCFKTKQCKFWLEGRCTRGESCTYAHTDQELRPAPNLKKTKMCARWRQGQCALRADECSYAHGVEDLRAQSGRKSSCATESTDLMVSDVMMSDVIMSDVMMSDVMLSGETVLDIPSPLGSAHEHLVKTLSMSELSQGLSSTAYLE</sequence>
<dbReference type="Pfam" id="PF18345">
    <property type="entry name" value="zf_CCCH_4"/>
    <property type="match status" value="1"/>
</dbReference>
<dbReference type="OrthoDB" id="410307at2759"/>